<evidence type="ECO:0000313" key="1">
    <source>
        <dbReference type="EMBL" id="GEU36000.1"/>
    </source>
</evidence>
<sequence>MSKVLQERGLESLPTSTEINPRDHVKSISTATADSTRIRCIISKPYAMRMKRDFVILDIPEDDDVSLILERPFMSTAYAKIDVFKRNFTLRVGEEKIVYMLKERTNLDSKTKLIGKDANKSFNPHSGDYIESNDSDMPLKSMMNQDITLSQPLMKVLLSMSLLTNDIDDHEGKKLARTLIDIPIFIRNFSIISGFTIINDIDENVTSGVVLSMSFCKKFVSCQKIMEKFAHEDKCKQIKEE</sequence>
<dbReference type="PANTHER" id="PTHR33067">
    <property type="entry name" value="RNA-DIRECTED DNA POLYMERASE-RELATED"/>
    <property type="match status" value="1"/>
</dbReference>
<accession>A0A6L2JGY5</accession>
<gene>
    <name evidence="1" type="ORF">Tci_007978</name>
</gene>
<dbReference type="EMBL" id="BKCJ010000757">
    <property type="protein sequence ID" value="GEU36000.1"/>
    <property type="molecule type" value="Genomic_DNA"/>
</dbReference>
<proteinExistence type="predicted"/>
<name>A0A6L2JGY5_TANCI</name>
<protein>
    <recommendedName>
        <fullName evidence="2">Reverse transcriptase domain-containing protein</fullName>
    </recommendedName>
</protein>
<reference evidence="1" key="1">
    <citation type="journal article" date="2019" name="Sci. Rep.">
        <title>Draft genome of Tanacetum cinerariifolium, the natural source of mosquito coil.</title>
        <authorList>
            <person name="Yamashiro T."/>
            <person name="Shiraishi A."/>
            <person name="Satake H."/>
            <person name="Nakayama K."/>
        </authorList>
    </citation>
    <scope>NUCLEOTIDE SEQUENCE</scope>
</reference>
<dbReference type="AlphaFoldDB" id="A0A6L2JGY5"/>
<dbReference type="PANTHER" id="PTHR33067:SF9">
    <property type="entry name" value="RNA-DIRECTED DNA POLYMERASE"/>
    <property type="match status" value="1"/>
</dbReference>
<comment type="caution">
    <text evidence="1">The sequence shown here is derived from an EMBL/GenBank/DDBJ whole genome shotgun (WGS) entry which is preliminary data.</text>
</comment>
<organism evidence="1">
    <name type="scientific">Tanacetum cinerariifolium</name>
    <name type="common">Dalmatian daisy</name>
    <name type="synonym">Chrysanthemum cinerariifolium</name>
    <dbReference type="NCBI Taxonomy" id="118510"/>
    <lineage>
        <taxon>Eukaryota</taxon>
        <taxon>Viridiplantae</taxon>
        <taxon>Streptophyta</taxon>
        <taxon>Embryophyta</taxon>
        <taxon>Tracheophyta</taxon>
        <taxon>Spermatophyta</taxon>
        <taxon>Magnoliopsida</taxon>
        <taxon>eudicotyledons</taxon>
        <taxon>Gunneridae</taxon>
        <taxon>Pentapetalae</taxon>
        <taxon>asterids</taxon>
        <taxon>campanulids</taxon>
        <taxon>Asterales</taxon>
        <taxon>Asteraceae</taxon>
        <taxon>Asteroideae</taxon>
        <taxon>Anthemideae</taxon>
        <taxon>Anthemidinae</taxon>
        <taxon>Tanacetum</taxon>
    </lineage>
</organism>
<evidence type="ECO:0008006" key="2">
    <source>
        <dbReference type="Google" id="ProtNLM"/>
    </source>
</evidence>